<organism evidence="3 4">
    <name type="scientific">Candidatus Sodalis endolongispinus</name>
    <dbReference type="NCBI Taxonomy" id="2812662"/>
    <lineage>
        <taxon>Bacteria</taxon>
        <taxon>Pseudomonadati</taxon>
        <taxon>Pseudomonadota</taxon>
        <taxon>Gammaproteobacteria</taxon>
        <taxon>Enterobacterales</taxon>
        <taxon>Bruguierivoracaceae</taxon>
        <taxon>Sodalis</taxon>
    </lineage>
</organism>
<protein>
    <recommendedName>
        <fullName evidence="2">Barstar (barnase inhibitor) domain-containing protein</fullName>
    </recommendedName>
</protein>
<gene>
    <name evidence="3" type="ORF">JZM24_01160</name>
</gene>
<accession>A0ABS5Y816</accession>
<comment type="similarity">
    <text evidence="1">Belongs to the barstar family.</text>
</comment>
<dbReference type="SUPFAM" id="SSF52038">
    <property type="entry name" value="Barstar-related"/>
    <property type="match status" value="1"/>
</dbReference>
<evidence type="ECO:0000313" key="3">
    <source>
        <dbReference type="EMBL" id="MBT9431123.1"/>
    </source>
</evidence>
<dbReference type="Pfam" id="PF01337">
    <property type="entry name" value="Barstar"/>
    <property type="match status" value="1"/>
</dbReference>
<dbReference type="EMBL" id="JAFJYC010000001">
    <property type="protein sequence ID" value="MBT9431123.1"/>
    <property type="molecule type" value="Genomic_DNA"/>
</dbReference>
<evidence type="ECO:0000256" key="1">
    <source>
        <dbReference type="ARBA" id="ARBA00006845"/>
    </source>
</evidence>
<dbReference type="InterPro" id="IPR035905">
    <property type="entry name" value="Barstar-like_sf"/>
</dbReference>
<dbReference type="Proteomes" id="UP000811282">
    <property type="component" value="Unassembled WGS sequence"/>
</dbReference>
<reference evidence="3 4" key="1">
    <citation type="journal article" date="2021" name="Genome Biol. Evol.">
        <title>The evolution of interdependence in a four-way mealybug symbiosis.</title>
        <authorList>
            <person name="Garber A.I."/>
            <person name="Kupper M."/>
            <person name="Laetsch D.R."/>
            <person name="Weldon S.R."/>
            <person name="Ladinsky M.S."/>
            <person name="Bjorkman P.J."/>
            <person name="McCutcheon J.P."/>
        </authorList>
    </citation>
    <scope>NUCLEOTIDE SEQUENCE [LARGE SCALE GENOMIC DNA]</scope>
    <source>
        <strain evidence="3">SOD</strain>
    </source>
</reference>
<evidence type="ECO:0000259" key="2">
    <source>
        <dbReference type="Pfam" id="PF01337"/>
    </source>
</evidence>
<evidence type="ECO:0000313" key="4">
    <source>
        <dbReference type="Proteomes" id="UP000811282"/>
    </source>
</evidence>
<dbReference type="RefSeq" id="WP_215668290.1">
    <property type="nucleotide sequence ID" value="NZ_JAFJYC010000001.1"/>
</dbReference>
<proteinExistence type="inferred from homology"/>
<name>A0ABS5Y816_9GAMM</name>
<dbReference type="InterPro" id="IPR000468">
    <property type="entry name" value="Barstar"/>
</dbReference>
<sequence>MEKVSFDFNHIADLPAFYRAFDRQFAISEPYDANLDGLWRMVMSRLPLPVEIEFLHLTASKRRRFGELILLFDEAEEELQGKLHFNVQADGSGRRTVAQRAAPPTRR</sequence>
<feature type="domain" description="Barstar (barnase inhibitor)" evidence="2">
    <location>
        <begin position="2"/>
        <end position="81"/>
    </location>
</feature>
<dbReference type="Gene3D" id="3.30.370.10">
    <property type="entry name" value="Barstar-like"/>
    <property type="match status" value="1"/>
</dbReference>
<keyword evidence="4" id="KW-1185">Reference proteome</keyword>
<comment type="caution">
    <text evidence="3">The sequence shown here is derived from an EMBL/GenBank/DDBJ whole genome shotgun (WGS) entry which is preliminary data.</text>
</comment>